<gene>
    <name evidence="3" type="ORF">G6W59_21570</name>
</gene>
<dbReference type="RefSeq" id="WP_175457134.1">
    <property type="nucleotide sequence ID" value="NZ_JAANNT010000020.1"/>
</dbReference>
<keyword evidence="1" id="KW-1133">Transmembrane helix</keyword>
<dbReference type="SMART" id="SM00858">
    <property type="entry name" value="SAF"/>
    <property type="match status" value="1"/>
</dbReference>
<evidence type="ECO:0000313" key="4">
    <source>
        <dbReference type="Proteomes" id="UP000540128"/>
    </source>
</evidence>
<name>A0A7Y6CDJ2_9ACTN</name>
<organism evidence="3 4">
    <name type="scientific">Streptomyces odorifer</name>
    <dbReference type="NCBI Taxonomy" id="53450"/>
    <lineage>
        <taxon>Bacteria</taxon>
        <taxon>Bacillati</taxon>
        <taxon>Actinomycetota</taxon>
        <taxon>Actinomycetes</taxon>
        <taxon>Kitasatosporales</taxon>
        <taxon>Streptomycetaceae</taxon>
        <taxon>Streptomyces</taxon>
        <taxon>Streptomyces albidoflavus group</taxon>
    </lineage>
</organism>
<dbReference type="Pfam" id="PF08666">
    <property type="entry name" value="SAF"/>
    <property type="match status" value="1"/>
</dbReference>
<accession>A0A7Y6CDJ2</accession>
<dbReference type="InterPro" id="IPR013974">
    <property type="entry name" value="SAF"/>
</dbReference>
<dbReference type="Proteomes" id="UP000540128">
    <property type="component" value="Unassembled WGS sequence"/>
</dbReference>
<evidence type="ECO:0000313" key="3">
    <source>
        <dbReference type="EMBL" id="NUV30864.1"/>
    </source>
</evidence>
<comment type="caution">
    <text evidence="3">The sequence shown here is derived from an EMBL/GenBank/DDBJ whole genome shotgun (WGS) entry which is preliminary data.</text>
</comment>
<keyword evidence="1" id="KW-0472">Membrane</keyword>
<evidence type="ECO:0000259" key="2">
    <source>
        <dbReference type="SMART" id="SM00858"/>
    </source>
</evidence>
<keyword evidence="1" id="KW-0812">Transmembrane</keyword>
<feature type="domain" description="SAF" evidence="2">
    <location>
        <begin position="62"/>
        <end position="125"/>
    </location>
</feature>
<protein>
    <recommendedName>
        <fullName evidence="2">SAF domain-containing protein</fullName>
    </recommendedName>
</protein>
<keyword evidence="4" id="KW-1185">Reference proteome</keyword>
<dbReference type="AlphaFoldDB" id="A0A7Y6CDJ2"/>
<sequence>MKTKQEAAPATAGVPEQIKPVATVSARGGRRKSPAMLALSALLIAGGAGGGYLAWEKTGERTPVLVVAADVAAGDVIEEGDLARTSVSLDPAVKAIPAELREKVVGKRAAVPLVPGSLLSPQQVTDRTLVRPGEQLVGISLKPSRLPATRLSAGDTVQVVSTPGQAAGDEEADAQPDMVEARVVRVGPKAESGGERVLDVAVPKGLGPLLAARAANGNVAVVVDAADGS</sequence>
<evidence type="ECO:0000256" key="1">
    <source>
        <dbReference type="SAM" id="Phobius"/>
    </source>
</evidence>
<reference evidence="3 4" key="1">
    <citation type="submission" date="2020-03" db="EMBL/GenBank/DDBJ databases">
        <title>Complete genome sequence of sixteen Streptomyces strains facilitates identification of candidate genes involved in plant growth-promotion in grain legumes and cereals.</title>
        <authorList>
            <person name="Gopalakrishnan S."/>
            <person name="Thakur V."/>
            <person name="Saxena R."/>
            <person name="Vadlamudi S."/>
            <person name="Purohit S."/>
            <person name="Kumar V."/>
            <person name="Rathore A."/>
            <person name="Chitikineni A."/>
            <person name="Varshney R.K."/>
        </authorList>
    </citation>
    <scope>NUCLEOTIDE SEQUENCE [LARGE SCALE GENOMIC DNA]</scope>
    <source>
        <strain evidence="3 4">KAI-180</strain>
    </source>
</reference>
<dbReference type="EMBL" id="JAANNT010000020">
    <property type="protein sequence ID" value="NUV30864.1"/>
    <property type="molecule type" value="Genomic_DNA"/>
</dbReference>
<proteinExistence type="predicted"/>
<feature type="transmembrane region" description="Helical" evidence="1">
    <location>
        <begin position="35"/>
        <end position="55"/>
    </location>
</feature>